<dbReference type="AlphaFoldDB" id="A0A6J5E3Y7"/>
<dbReference type="InterPro" id="IPR023214">
    <property type="entry name" value="HAD_sf"/>
</dbReference>
<sequence length="952" mass="106554">MIREADLADFRASNKFDADWYRNEYLDVALLGMDPALHYLWLGRQLGRRPGPNAESAEMLTAPRRRVTQGLGVEERIIWRESLVSGPSVAAVVHVYYADLIDEVCAHLANIPYRFSGFFAIRSSDMIELIKESLARHGADCDAHFAVTPNRGRNFGGFLVDFRKAVRAHDVCVHIHTKKSLRTGTEQRDWRGHLFDGLLGDRSKAATILNRFAEDERIGLIFPTTYEGMPSWCHHWLSAGHRVHEIGSMLGIHDLPRRGLIDFPVGSMFWARTSAIAPLLDFDWTYEHFEPEPMADDGTMAHLVERVLGVLCRAKDFDFLEFSPSENIFRRNWSEKLLHHHKEALAGASWNADNCDVLSFDFYDTLFCRRAFTPDDVHNYIGWALHMRGVIDAEGDFYRYRKAAEERARVCSGKGDVTLDDIYAYFPSVCDWSVESVILARQLEWDIEVRCLVPRQDVIELAWRAKRRGARVIIISDSYMPRHFFEQVLAEHQLTSLFDELYISSEVELRKDRSDIWPWIKAKEVDGRRYFHVGDNEHSDIQNSLAEGLGSTYVLNTTVQAHLCGLGPLENWRVSSPGWRDGIVHGPVVARLCSNAFLGRDGYRPLVLNDTRDTGYAVLGPLLFGFLTWVLGRANREKCERVFFLAREGWFLIRLYEQMRAALAPLGIVLPQGQYLAVSRRAVMGPMAAVSFEPEFIVRGSPFRGTVGELLKARLGLDIGAGIPGVAVEIDTGADRAGAISVLEQLREPIVIAASEKLVRLRQYLSQEGVDQPGGLIVDVGYSGTIQSALQTVTGVGLSGAYMVTSQAASDVVARGGSAIGYFSHDYTPCVVRNYSMILEAVLTAPHGSTVDYVQNAHRIEPVFGSLGSAQRDFAYLEELIAGASAYIGDLLSSYGPEVVMATYSPGECEAGLRQLVEGILRPPAEFWRKLNVENDFCGDGELDISRLYGLG</sequence>
<dbReference type="SUPFAM" id="SSF56784">
    <property type="entry name" value="HAD-like"/>
    <property type="match status" value="1"/>
</dbReference>
<dbReference type="EMBL" id="CABVQD010000014">
    <property type="protein sequence ID" value="VWB87909.1"/>
    <property type="molecule type" value="Genomic_DNA"/>
</dbReference>
<dbReference type="Gene3D" id="3.40.50.1000">
    <property type="entry name" value="HAD superfamily/HAD-like"/>
    <property type="match status" value="1"/>
</dbReference>
<keyword evidence="2" id="KW-1185">Reference proteome</keyword>
<dbReference type="Pfam" id="PF05045">
    <property type="entry name" value="RgpF"/>
    <property type="match status" value="1"/>
</dbReference>
<dbReference type="Proteomes" id="UP000494330">
    <property type="component" value="Unassembled WGS sequence"/>
</dbReference>
<evidence type="ECO:0000313" key="2">
    <source>
        <dbReference type="Proteomes" id="UP000494330"/>
    </source>
</evidence>
<dbReference type="Gene3D" id="1.10.150.400">
    <property type="match status" value="1"/>
</dbReference>
<gene>
    <name evidence="1" type="ORF">BPA30113_04072</name>
</gene>
<accession>A0A6J5E3Y7</accession>
<evidence type="ECO:0000313" key="1">
    <source>
        <dbReference type="EMBL" id="VWB87909.1"/>
    </source>
</evidence>
<organism evidence="1 2">
    <name type="scientific">Burkholderia paludis</name>
    <dbReference type="NCBI Taxonomy" id="1506587"/>
    <lineage>
        <taxon>Bacteria</taxon>
        <taxon>Pseudomonadati</taxon>
        <taxon>Pseudomonadota</taxon>
        <taxon>Betaproteobacteria</taxon>
        <taxon>Burkholderiales</taxon>
        <taxon>Burkholderiaceae</taxon>
        <taxon>Burkholderia</taxon>
        <taxon>Burkholderia cepacia complex</taxon>
    </lineage>
</organism>
<protein>
    <submittedName>
        <fullName evidence="1">Lipopolysaccharide biosynthesis protein-like protein</fullName>
    </submittedName>
</protein>
<dbReference type="InterPro" id="IPR036412">
    <property type="entry name" value="HAD-like_sf"/>
</dbReference>
<dbReference type="InterPro" id="IPR007739">
    <property type="entry name" value="RgpF"/>
</dbReference>
<reference evidence="1 2" key="1">
    <citation type="submission" date="2019-09" db="EMBL/GenBank/DDBJ databases">
        <authorList>
            <person name="Depoorter E."/>
        </authorList>
    </citation>
    <scope>NUCLEOTIDE SEQUENCE [LARGE SCALE GENOMIC DNA]</scope>
    <source>
        <strain evidence="1">LMG 30113</strain>
    </source>
</reference>
<proteinExistence type="predicted"/>
<name>A0A6J5E3Y7_9BURK</name>